<keyword evidence="7" id="KW-0723">Serine/threonine-protein kinase</keyword>
<dbReference type="GO" id="GO:0005886">
    <property type="term" value="C:plasma membrane"/>
    <property type="evidence" value="ECO:0007669"/>
    <property type="project" value="UniProtKB-SubCell"/>
</dbReference>
<evidence type="ECO:0000256" key="5">
    <source>
        <dbReference type="ARBA" id="ARBA00012513"/>
    </source>
</evidence>
<evidence type="ECO:0000256" key="1">
    <source>
        <dbReference type="ARBA" id="ARBA00004236"/>
    </source>
</evidence>
<dbReference type="EMBL" id="JAPFFJ010000015">
    <property type="protein sequence ID" value="KAJ6410206.1"/>
    <property type="molecule type" value="Genomic_DNA"/>
</dbReference>
<organism evidence="18 19">
    <name type="scientific">Salix udensis</name>
    <dbReference type="NCBI Taxonomy" id="889485"/>
    <lineage>
        <taxon>Eukaryota</taxon>
        <taxon>Viridiplantae</taxon>
        <taxon>Streptophyta</taxon>
        <taxon>Embryophyta</taxon>
        <taxon>Tracheophyta</taxon>
        <taxon>Spermatophyta</taxon>
        <taxon>Magnoliopsida</taxon>
        <taxon>eudicotyledons</taxon>
        <taxon>Gunneridae</taxon>
        <taxon>Pentapetalae</taxon>
        <taxon>rosids</taxon>
        <taxon>fabids</taxon>
        <taxon>Malpighiales</taxon>
        <taxon>Salicaceae</taxon>
        <taxon>Saliceae</taxon>
        <taxon>Salix</taxon>
    </lineage>
</organism>
<comment type="subcellular location">
    <subcellularLocation>
        <location evidence="1">Cell membrane</location>
    </subcellularLocation>
</comment>
<dbReference type="FunFam" id="3.30.200.20:FF:000228">
    <property type="entry name" value="Serine/threonine-protein kinase BIK1"/>
    <property type="match status" value="1"/>
</dbReference>
<dbReference type="InterPro" id="IPR017441">
    <property type="entry name" value="Protein_kinase_ATP_BS"/>
</dbReference>
<dbReference type="InterPro" id="IPR000719">
    <property type="entry name" value="Prot_kinase_dom"/>
</dbReference>
<comment type="caution">
    <text evidence="18">The sequence shown here is derived from an EMBL/GenBank/DDBJ whole genome shotgun (WGS) entry which is preliminary data.</text>
</comment>
<evidence type="ECO:0000259" key="17">
    <source>
        <dbReference type="PROSITE" id="PS50011"/>
    </source>
</evidence>
<comment type="function">
    <text evidence="14">May be involved in plant defense signaling.</text>
</comment>
<comment type="pathway">
    <text evidence="2">Glycan metabolism; pectin biosynthesis.</text>
</comment>
<protein>
    <recommendedName>
        <fullName evidence="5">non-specific serine/threonine protein kinase</fullName>
        <ecNumber evidence="5">2.7.11.1</ecNumber>
    </recommendedName>
</protein>
<keyword evidence="12 15" id="KW-0067">ATP-binding</keyword>
<evidence type="ECO:0000256" key="16">
    <source>
        <dbReference type="SAM" id="MobiDB-lite"/>
    </source>
</evidence>
<feature type="compositionally biased region" description="Basic and acidic residues" evidence="16">
    <location>
        <begin position="330"/>
        <end position="341"/>
    </location>
</feature>
<keyword evidence="13" id="KW-0472">Membrane</keyword>
<feature type="domain" description="Protein kinase" evidence="17">
    <location>
        <begin position="46"/>
        <end position="329"/>
    </location>
</feature>
<feature type="region of interest" description="Disordered" evidence="16">
    <location>
        <begin position="493"/>
        <end position="521"/>
    </location>
</feature>
<dbReference type="GO" id="GO:0047262">
    <property type="term" value="F:polygalacturonate 4-alpha-galacturonosyltransferase activity"/>
    <property type="evidence" value="ECO:0007669"/>
    <property type="project" value="InterPro"/>
</dbReference>
<dbReference type="InterPro" id="IPR029993">
    <property type="entry name" value="GAUT"/>
</dbReference>
<evidence type="ECO:0000256" key="12">
    <source>
        <dbReference type="ARBA" id="ARBA00022840"/>
    </source>
</evidence>
<evidence type="ECO:0000256" key="7">
    <source>
        <dbReference type="ARBA" id="ARBA00022527"/>
    </source>
</evidence>
<gene>
    <name evidence="18" type="ORF">OIU84_009659</name>
</gene>
<dbReference type="PANTHER" id="PTHR32116:SF76">
    <property type="entry name" value="GALACTURONOSYLTRANSFERASE 3-RELATED"/>
    <property type="match status" value="1"/>
</dbReference>
<feature type="binding site" evidence="15">
    <location>
        <position position="82"/>
    </location>
    <ligand>
        <name>ATP</name>
        <dbReference type="ChEBI" id="CHEBI:30616"/>
    </ligand>
</feature>
<dbReference type="PANTHER" id="PTHR32116">
    <property type="entry name" value="GALACTURONOSYLTRANSFERASE 4-RELATED"/>
    <property type="match status" value="1"/>
</dbReference>
<comment type="similarity">
    <text evidence="4">Belongs to the protein kinase superfamily. Ser/Thr protein kinase family.</text>
</comment>
<reference evidence="18 19" key="1">
    <citation type="journal article" date="2023" name="Int. J. Mol. Sci.">
        <title>De Novo Assembly and Annotation of 11 Diverse Shrub Willow (Salix) Genomes Reveals Novel Gene Organization in Sex-Linked Regions.</title>
        <authorList>
            <person name="Hyden B."/>
            <person name="Feng K."/>
            <person name="Yates T.B."/>
            <person name="Jawdy S."/>
            <person name="Cereghino C."/>
            <person name="Smart L.B."/>
            <person name="Muchero W."/>
        </authorList>
    </citation>
    <scope>NUCLEOTIDE SEQUENCE [LARGE SCALE GENOMIC DNA]</scope>
    <source>
        <tissue evidence="18">Shoot tip</tissue>
    </source>
</reference>
<keyword evidence="19" id="KW-1185">Reference proteome</keyword>
<comment type="similarity">
    <text evidence="3">Belongs to the glycosyltransferase 8 family.</text>
</comment>
<keyword evidence="10 15" id="KW-0547">Nucleotide-binding</keyword>
<dbReference type="Gene3D" id="1.10.510.10">
    <property type="entry name" value="Transferase(Phosphotransferase) domain 1"/>
    <property type="match status" value="1"/>
</dbReference>
<name>A0AAD6JRY2_9ROSI</name>
<feature type="compositionally biased region" description="Basic and acidic residues" evidence="16">
    <location>
        <begin position="390"/>
        <end position="400"/>
    </location>
</feature>
<dbReference type="PROSITE" id="PS50011">
    <property type="entry name" value="PROTEIN_KINASE_DOM"/>
    <property type="match status" value="1"/>
</dbReference>
<dbReference type="GO" id="GO:0004674">
    <property type="term" value="F:protein serine/threonine kinase activity"/>
    <property type="evidence" value="ECO:0007669"/>
    <property type="project" value="UniProtKB-KW"/>
</dbReference>
<dbReference type="SUPFAM" id="SSF56112">
    <property type="entry name" value="Protein kinase-like (PK-like)"/>
    <property type="match status" value="1"/>
</dbReference>
<dbReference type="InterPro" id="IPR029044">
    <property type="entry name" value="Nucleotide-diphossugar_trans"/>
</dbReference>
<dbReference type="FunFam" id="1.10.510.10:FF:000032">
    <property type="entry name" value="Serine/threonine-protein kinase PBS1"/>
    <property type="match status" value="1"/>
</dbReference>
<feature type="region of interest" description="Disordered" evidence="16">
    <location>
        <begin position="1"/>
        <end position="23"/>
    </location>
</feature>
<dbReference type="InterPro" id="IPR002495">
    <property type="entry name" value="Glyco_trans_8"/>
</dbReference>
<evidence type="ECO:0000256" key="13">
    <source>
        <dbReference type="ARBA" id="ARBA00023136"/>
    </source>
</evidence>
<dbReference type="InterPro" id="IPR001245">
    <property type="entry name" value="Ser-Thr/Tyr_kinase_cat_dom"/>
</dbReference>
<dbReference type="InterPro" id="IPR008271">
    <property type="entry name" value="Ser/Thr_kinase_AS"/>
</dbReference>
<dbReference type="InterPro" id="IPR011009">
    <property type="entry name" value="Kinase-like_dom_sf"/>
</dbReference>
<dbReference type="PROSITE" id="PS00108">
    <property type="entry name" value="PROTEIN_KINASE_ST"/>
    <property type="match status" value="1"/>
</dbReference>
<evidence type="ECO:0000256" key="14">
    <source>
        <dbReference type="ARBA" id="ARBA00054261"/>
    </source>
</evidence>
<sequence length="1014" mass="115704">MGSEITAHSRFSAGSGDEEFPDGQILPTPNLRIFSFAELKMATRNFKPDTLLGEGGFGKVYKGWLEEKAPGRIGSGTVIAVKRLNSESSQGFEEWQSEVNFLGRLSHPHLVRLIGYCWEVKELLLVYEFMQKGSLENHLFGRGSAVQPLPWHTRLKTAIGAARGLAFLHTSDKQVIYRDFKASNILLDGAYTAKLSDFGLAKLGPSDSQSHVTTRVMGTYGYAAPEYVATGHLYVKSDVYGFGVVLVEILTGLRALDTSRPSERHNLVDWIKPYLSDRRKLKSIMDSHLEGRYPSKAAQQIAQLALNCLESEHKHRPHMKEVVATLERIEASTERQRETRTRPNRSVSHQNPQQPLQYHSPLRPIPDGSRGYHQSPRASAKHRNFGFPMEAERESGRRRSKEENWKSRLIIFMLFFSLSMVVGADLAVDNPTLELKALRRLHQEHDASSVAGHGLHSEHGMDINIIATYSDTAGAVRLSRVKMSDLSPSWVLENPADKNHDQPKVSQHSVSDHRYGEGGTTSSLKLPLSPVMLQRQIMRKERREQRTSMLIQDEGTADNQTQAAAFIWHTSLDTSIKGKHSIWGRYFDSPNSESTLKVMRDQIIMAKAYANIAKSNNVTTHYNALVKQLRENRNAIGEAMSNAKLLPRALVHSKAMGSVLSMAKDRLYECPTISRKLRVMLQLSLENVKALKKKSAFLINLAAKTIPQPLHCLPLQLAADYFLYGHQNKEYFDREKVEDTSLFHYAIFSDNVLATSVVVKSTVQHAKYPEEHVFHIVTDKLNFAAMKMWFIANPPAKATVQVENIDDFKWLNASYCSVLRQLESTRIKEYYFKENHPSSLASGADNLKYRNPKYLSMMNHLRFYLPEVYPKLDKILFLDDDIVVQKDLTPLWSVDLHGMVNGAVETCKKNFHRLDKYLNFSNPKIYKKFNPNSCGWAFGMNMFDLKQWKRRNITGIYHHWQDLSLLYVKKAAVVHYNGNYKPWLDVAISKYKSYWSRYLQYDNPYLQHCNIIHE</sequence>
<evidence type="ECO:0000256" key="8">
    <source>
        <dbReference type="ARBA" id="ARBA00022676"/>
    </source>
</evidence>
<evidence type="ECO:0000256" key="9">
    <source>
        <dbReference type="ARBA" id="ARBA00022679"/>
    </source>
</evidence>
<accession>A0AAD6JRY2</accession>
<feature type="region of interest" description="Disordered" evidence="16">
    <location>
        <begin position="330"/>
        <end position="400"/>
    </location>
</feature>
<dbReference type="PROSITE" id="PS00107">
    <property type="entry name" value="PROTEIN_KINASE_ATP"/>
    <property type="match status" value="1"/>
</dbReference>
<dbReference type="Pfam" id="PF07714">
    <property type="entry name" value="PK_Tyr_Ser-Thr"/>
    <property type="match status" value="1"/>
</dbReference>
<dbReference type="Pfam" id="PF25557">
    <property type="entry name" value="GAUT_1"/>
    <property type="match status" value="1"/>
</dbReference>
<dbReference type="Pfam" id="PF01501">
    <property type="entry name" value="Glyco_transf_8"/>
    <property type="match status" value="1"/>
</dbReference>
<dbReference type="SUPFAM" id="SSF53448">
    <property type="entry name" value="Nucleotide-diphospho-sugar transferases"/>
    <property type="match status" value="1"/>
</dbReference>
<dbReference type="Proteomes" id="UP001162972">
    <property type="component" value="Chromosome 9"/>
</dbReference>
<evidence type="ECO:0000256" key="10">
    <source>
        <dbReference type="ARBA" id="ARBA00022741"/>
    </source>
</evidence>
<evidence type="ECO:0000256" key="2">
    <source>
        <dbReference type="ARBA" id="ARBA00004877"/>
    </source>
</evidence>
<feature type="compositionally biased region" description="Polar residues" evidence="16">
    <location>
        <begin position="344"/>
        <end position="357"/>
    </location>
</feature>
<keyword evidence="6" id="KW-1003">Cell membrane</keyword>
<evidence type="ECO:0000256" key="15">
    <source>
        <dbReference type="PROSITE-ProRule" id="PRU10141"/>
    </source>
</evidence>
<proteinExistence type="inferred from homology"/>
<keyword evidence="8" id="KW-0328">Glycosyltransferase</keyword>
<keyword evidence="9" id="KW-0808">Transferase</keyword>
<evidence type="ECO:0000256" key="11">
    <source>
        <dbReference type="ARBA" id="ARBA00022777"/>
    </source>
</evidence>
<dbReference type="CDD" id="cd14066">
    <property type="entry name" value="STKc_IRAK"/>
    <property type="match status" value="1"/>
</dbReference>
<evidence type="ECO:0000256" key="3">
    <source>
        <dbReference type="ARBA" id="ARBA00006351"/>
    </source>
</evidence>
<evidence type="ECO:0000256" key="4">
    <source>
        <dbReference type="ARBA" id="ARBA00008684"/>
    </source>
</evidence>
<dbReference type="GO" id="GO:0005524">
    <property type="term" value="F:ATP binding"/>
    <property type="evidence" value="ECO:0007669"/>
    <property type="project" value="UniProtKB-UniRule"/>
</dbReference>
<dbReference type="Gene3D" id="3.90.550.10">
    <property type="entry name" value="Spore Coat Polysaccharide Biosynthesis Protein SpsA, Chain A"/>
    <property type="match status" value="1"/>
</dbReference>
<evidence type="ECO:0000256" key="6">
    <source>
        <dbReference type="ARBA" id="ARBA00022475"/>
    </source>
</evidence>
<dbReference type="Gene3D" id="3.30.200.20">
    <property type="entry name" value="Phosphorylase Kinase, domain 1"/>
    <property type="match status" value="1"/>
</dbReference>
<evidence type="ECO:0000313" key="19">
    <source>
        <dbReference type="Proteomes" id="UP001162972"/>
    </source>
</evidence>
<dbReference type="AlphaFoldDB" id="A0AAD6JRY2"/>
<dbReference type="EC" id="2.7.11.1" evidence="5"/>
<keyword evidence="11" id="KW-0418">Kinase</keyword>
<evidence type="ECO:0000313" key="18">
    <source>
        <dbReference type="EMBL" id="KAJ6410206.1"/>
    </source>
</evidence>